<feature type="region of interest" description="Disordered" evidence="1">
    <location>
        <begin position="82"/>
        <end position="112"/>
    </location>
</feature>
<organism evidence="3 4">
    <name type="scientific">Mycena albidolilacea</name>
    <dbReference type="NCBI Taxonomy" id="1033008"/>
    <lineage>
        <taxon>Eukaryota</taxon>
        <taxon>Fungi</taxon>
        <taxon>Dikarya</taxon>
        <taxon>Basidiomycota</taxon>
        <taxon>Agaricomycotina</taxon>
        <taxon>Agaricomycetes</taxon>
        <taxon>Agaricomycetidae</taxon>
        <taxon>Agaricales</taxon>
        <taxon>Marasmiineae</taxon>
        <taxon>Mycenaceae</taxon>
        <taxon>Mycena</taxon>
    </lineage>
</organism>
<gene>
    <name evidence="3" type="ORF">DFH08DRAFT_883229</name>
</gene>
<accession>A0AAD6ZM00</accession>
<evidence type="ECO:0000313" key="4">
    <source>
        <dbReference type="Proteomes" id="UP001218218"/>
    </source>
</evidence>
<dbReference type="EMBL" id="JARIHO010000038">
    <property type="protein sequence ID" value="KAJ7328792.1"/>
    <property type="molecule type" value="Genomic_DNA"/>
</dbReference>
<name>A0AAD6ZM00_9AGAR</name>
<dbReference type="Proteomes" id="UP001218218">
    <property type="component" value="Unassembled WGS sequence"/>
</dbReference>
<reference evidence="3" key="1">
    <citation type="submission" date="2023-03" db="EMBL/GenBank/DDBJ databases">
        <title>Massive genome expansion in bonnet fungi (Mycena s.s.) driven by repeated elements and novel gene families across ecological guilds.</title>
        <authorList>
            <consortium name="Lawrence Berkeley National Laboratory"/>
            <person name="Harder C.B."/>
            <person name="Miyauchi S."/>
            <person name="Viragh M."/>
            <person name="Kuo A."/>
            <person name="Thoen E."/>
            <person name="Andreopoulos B."/>
            <person name="Lu D."/>
            <person name="Skrede I."/>
            <person name="Drula E."/>
            <person name="Henrissat B."/>
            <person name="Morin E."/>
            <person name="Kohler A."/>
            <person name="Barry K."/>
            <person name="LaButti K."/>
            <person name="Morin E."/>
            <person name="Salamov A."/>
            <person name="Lipzen A."/>
            <person name="Mereny Z."/>
            <person name="Hegedus B."/>
            <person name="Baldrian P."/>
            <person name="Stursova M."/>
            <person name="Weitz H."/>
            <person name="Taylor A."/>
            <person name="Grigoriev I.V."/>
            <person name="Nagy L.G."/>
            <person name="Martin F."/>
            <person name="Kauserud H."/>
        </authorList>
    </citation>
    <scope>NUCLEOTIDE SEQUENCE</scope>
    <source>
        <strain evidence="3">CBHHK002</strain>
    </source>
</reference>
<evidence type="ECO:0000256" key="2">
    <source>
        <dbReference type="SAM" id="SignalP"/>
    </source>
</evidence>
<keyword evidence="2" id="KW-0732">Signal</keyword>
<feature type="chain" id="PRO_5042160459" evidence="2">
    <location>
        <begin position="22"/>
        <end position="112"/>
    </location>
</feature>
<feature type="signal peptide" evidence="2">
    <location>
        <begin position="1"/>
        <end position="21"/>
    </location>
</feature>
<evidence type="ECO:0000256" key="1">
    <source>
        <dbReference type="SAM" id="MobiDB-lite"/>
    </source>
</evidence>
<sequence length="112" mass="12721">MWQITALCLWFMSGRWTAVNSLPGSQCRSPGRQLRSQYVRDIYSYKVLPRSHLPGIAREPRAPDGPVAVSSSKSILSCQMELDADKQKNRRTRAGLQNRDNVAGYMNPIQRK</sequence>
<comment type="caution">
    <text evidence="3">The sequence shown here is derived from an EMBL/GenBank/DDBJ whole genome shotgun (WGS) entry which is preliminary data.</text>
</comment>
<protein>
    <submittedName>
        <fullName evidence="3">Uncharacterized protein</fullName>
    </submittedName>
</protein>
<evidence type="ECO:0000313" key="3">
    <source>
        <dbReference type="EMBL" id="KAJ7328792.1"/>
    </source>
</evidence>
<dbReference type="AlphaFoldDB" id="A0AAD6ZM00"/>
<proteinExistence type="predicted"/>
<keyword evidence="4" id="KW-1185">Reference proteome</keyword>